<evidence type="ECO:0000256" key="1">
    <source>
        <dbReference type="SAM" id="SignalP"/>
    </source>
</evidence>
<keyword evidence="1" id="KW-0732">Signal</keyword>
<gene>
    <name evidence="2" type="ORF">E2C01_083244</name>
</gene>
<comment type="caution">
    <text evidence="2">The sequence shown here is derived from an EMBL/GenBank/DDBJ whole genome shotgun (WGS) entry which is preliminary data.</text>
</comment>
<keyword evidence="3" id="KW-1185">Reference proteome</keyword>
<feature type="signal peptide" evidence="1">
    <location>
        <begin position="1"/>
        <end position="23"/>
    </location>
</feature>
<name>A0A5B7J1G5_PORTR</name>
<proteinExistence type="predicted"/>
<dbReference type="EMBL" id="VSRR010077514">
    <property type="protein sequence ID" value="MPC88343.1"/>
    <property type="molecule type" value="Genomic_DNA"/>
</dbReference>
<dbReference type="Proteomes" id="UP000324222">
    <property type="component" value="Unassembled WGS sequence"/>
</dbReference>
<organism evidence="2 3">
    <name type="scientific">Portunus trituberculatus</name>
    <name type="common">Swimming crab</name>
    <name type="synonym">Neptunus trituberculatus</name>
    <dbReference type="NCBI Taxonomy" id="210409"/>
    <lineage>
        <taxon>Eukaryota</taxon>
        <taxon>Metazoa</taxon>
        <taxon>Ecdysozoa</taxon>
        <taxon>Arthropoda</taxon>
        <taxon>Crustacea</taxon>
        <taxon>Multicrustacea</taxon>
        <taxon>Malacostraca</taxon>
        <taxon>Eumalacostraca</taxon>
        <taxon>Eucarida</taxon>
        <taxon>Decapoda</taxon>
        <taxon>Pleocyemata</taxon>
        <taxon>Brachyura</taxon>
        <taxon>Eubrachyura</taxon>
        <taxon>Portunoidea</taxon>
        <taxon>Portunidae</taxon>
        <taxon>Portuninae</taxon>
        <taxon>Portunus</taxon>
    </lineage>
</organism>
<sequence>MRWWWWWWWWWWLEVLKISLVMSESSSHSGEG</sequence>
<accession>A0A5B7J1G5</accession>
<evidence type="ECO:0000313" key="2">
    <source>
        <dbReference type="EMBL" id="MPC88343.1"/>
    </source>
</evidence>
<feature type="chain" id="PRO_5023032299" evidence="1">
    <location>
        <begin position="24"/>
        <end position="32"/>
    </location>
</feature>
<dbReference type="AlphaFoldDB" id="A0A5B7J1G5"/>
<reference evidence="2 3" key="1">
    <citation type="submission" date="2019-05" db="EMBL/GenBank/DDBJ databases">
        <title>Another draft genome of Portunus trituberculatus and its Hox gene families provides insights of decapod evolution.</title>
        <authorList>
            <person name="Jeong J.-H."/>
            <person name="Song I."/>
            <person name="Kim S."/>
            <person name="Choi T."/>
            <person name="Kim D."/>
            <person name="Ryu S."/>
            <person name="Kim W."/>
        </authorList>
    </citation>
    <scope>NUCLEOTIDE SEQUENCE [LARGE SCALE GENOMIC DNA]</scope>
    <source>
        <tissue evidence="2">Muscle</tissue>
    </source>
</reference>
<protein>
    <submittedName>
        <fullName evidence="2">Uncharacterized protein</fullName>
    </submittedName>
</protein>
<evidence type="ECO:0000313" key="3">
    <source>
        <dbReference type="Proteomes" id="UP000324222"/>
    </source>
</evidence>